<proteinExistence type="predicted"/>
<keyword evidence="2" id="KW-1185">Reference proteome</keyword>
<accession>A0ACC7LJI2</accession>
<reference evidence="1" key="1">
    <citation type="submission" date="2024-09" db="EMBL/GenBank/DDBJ databases">
        <authorList>
            <person name="Liu J."/>
        </authorList>
    </citation>
    <scope>NUCLEOTIDE SEQUENCE</scope>
    <source>
        <strain evidence="1">NBU2967</strain>
    </source>
</reference>
<dbReference type="Proteomes" id="UP001595191">
    <property type="component" value="Unassembled WGS sequence"/>
</dbReference>
<protein>
    <submittedName>
        <fullName evidence="1">Thioredoxin family protein</fullName>
    </submittedName>
</protein>
<comment type="caution">
    <text evidence="1">The sequence shown here is derived from an EMBL/GenBank/DDBJ whole genome shotgun (WGS) entry which is preliminary data.</text>
</comment>
<evidence type="ECO:0000313" key="2">
    <source>
        <dbReference type="Proteomes" id="UP001595191"/>
    </source>
</evidence>
<evidence type="ECO:0000313" key="1">
    <source>
        <dbReference type="EMBL" id="MFH6603395.1"/>
    </source>
</evidence>
<sequence length="208" mass="24110">MSEQYVHLKSTQKLIEEALLRAIKYDEYRKMVSQMAQDGRSTGPKQTEALANYTILNDRRMKRFDKTFKIKPEYAEKIKGHKRKVIWLVLTESWCGDAAPSLPVMNKMAELNPNIDFKVALRDENIELMDRFRYNETLSIPKLIMTDKTTGEILGDWGPRPSTATKMAEKNKKEHGKLTAEFKEGLQVWYNKDKGQNILDDLIGLLLK</sequence>
<organism evidence="1 2">
    <name type="scientific">Meishania litoralis</name>
    <dbReference type="NCBI Taxonomy" id="3434685"/>
    <lineage>
        <taxon>Bacteria</taxon>
        <taxon>Pseudomonadati</taxon>
        <taxon>Bacteroidota</taxon>
        <taxon>Flavobacteriia</taxon>
        <taxon>Flavobacteriales</taxon>
        <taxon>Flavobacteriaceae</taxon>
        <taxon>Meishania</taxon>
    </lineage>
</organism>
<gene>
    <name evidence="1" type="ORF">ACEZ3G_07900</name>
</gene>
<dbReference type="EMBL" id="JBHFPV010000001">
    <property type="protein sequence ID" value="MFH6603395.1"/>
    <property type="molecule type" value="Genomic_DNA"/>
</dbReference>
<name>A0ACC7LJI2_9FLAO</name>